<gene>
    <name evidence="1" type="ORF">EOD39_6076</name>
</gene>
<proteinExistence type="predicted"/>
<evidence type="ECO:0000313" key="1">
    <source>
        <dbReference type="EMBL" id="RXM32597.1"/>
    </source>
</evidence>
<reference evidence="1 2" key="1">
    <citation type="submission" date="2019-01" db="EMBL/GenBank/DDBJ databases">
        <title>Draft Genome and Complete Hox-Cluster Characterization of the Sterlet Sturgeon (Acipenser ruthenus).</title>
        <authorList>
            <person name="Wei Q."/>
        </authorList>
    </citation>
    <scope>NUCLEOTIDE SEQUENCE [LARGE SCALE GENOMIC DNA]</scope>
    <source>
        <strain evidence="1">WHYD16114868_AA</strain>
        <tissue evidence="1">Blood</tissue>
    </source>
</reference>
<sequence>MVLGASAPQCLGLDACGTLRSSLVQSLCASVLQRPRCTKASTPWCLGALAVQALPDIGGFVPRCSIAAASRCVGILGASRPFEPCAAAPSVPRCPRASVPQCFDAL</sequence>
<evidence type="ECO:0000313" key="2">
    <source>
        <dbReference type="Proteomes" id="UP000289886"/>
    </source>
</evidence>
<organism evidence="1 2">
    <name type="scientific">Acipenser ruthenus</name>
    <name type="common">Sterlet sturgeon</name>
    <dbReference type="NCBI Taxonomy" id="7906"/>
    <lineage>
        <taxon>Eukaryota</taxon>
        <taxon>Metazoa</taxon>
        <taxon>Chordata</taxon>
        <taxon>Craniata</taxon>
        <taxon>Vertebrata</taxon>
        <taxon>Euteleostomi</taxon>
        <taxon>Actinopterygii</taxon>
        <taxon>Chondrostei</taxon>
        <taxon>Acipenseriformes</taxon>
        <taxon>Acipenseridae</taxon>
        <taxon>Acipenser</taxon>
    </lineage>
</organism>
<name>A0A444UBM0_ACIRT</name>
<dbReference type="Proteomes" id="UP000289886">
    <property type="component" value="Unassembled WGS sequence"/>
</dbReference>
<accession>A0A444UBM0</accession>
<protein>
    <submittedName>
        <fullName evidence="1">Uncharacterized protein</fullName>
    </submittedName>
</protein>
<dbReference type="AlphaFoldDB" id="A0A444UBM0"/>
<keyword evidence="2" id="KW-1185">Reference proteome</keyword>
<comment type="caution">
    <text evidence="1">The sequence shown here is derived from an EMBL/GenBank/DDBJ whole genome shotgun (WGS) entry which is preliminary data.</text>
</comment>
<dbReference type="EMBL" id="SCEB01214886">
    <property type="protein sequence ID" value="RXM32597.1"/>
    <property type="molecule type" value="Genomic_DNA"/>
</dbReference>